<dbReference type="PANTHER" id="PTHR42792">
    <property type="entry name" value="FLAGELLIN"/>
    <property type="match status" value="1"/>
</dbReference>
<dbReference type="InterPro" id="IPR001029">
    <property type="entry name" value="Flagellin_N"/>
</dbReference>
<dbReference type="InterPro" id="IPR001492">
    <property type="entry name" value="Flagellin"/>
</dbReference>
<keyword evidence="8" id="KW-1185">Reference proteome</keyword>
<dbReference type="Proteomes" id="UP000094936">
    <property type="component" value="Unassembled WGS sequence"/>
</dbReference>
<dbReference type="GO" id="GO:0005198">
    <property type="term" value="F:structural molecule activity"/>
    <property type="evidence" value="ECO:0007669"/>
    <property type="project" value="UniProtKB-UniRule"/>
</dbReference>
<reference evidence="7 8" key="1">
    <citation type="submission" date="2016-05" db="EMBL/GenBank/DDBJ databases">
        <title>Genomic Taxonomy of the Vibrionaceae.</title>
        <authorList>
            <person name="Gomez-Gil B."/>
            <person name="Enciso-Ibarra J."/>
        </authorList>
    </citation>
    <scope>NUCLEOTIDE SEQUENCE [LARGE SCALE GENOMIC DNA]</scope>
    <source>
        <strain evidence="7 8">CAIM 1920</strain>
    </source>
</reference>
<dbReference type="Gene3D" id="6.10.10.10">
    <property type="entry name" value="Flagellar export chaperone, C-terminal domain"/>
    <property type="match status" value="1"/>
</dbReference>
<evidence type="ECO:0000256" key="1">
    <source>
        <dbReference type="ARBA" id="ARBA00005709"/>
    </source>
</evidence>
<dbReference type="Gene3D" id="1.20.1330.10">
    <property type="entry name" value="f41 fragment of flagellin, N-terminal domain"/>
    <property type="match status" value="1"/>
</dbReference>
<gene>
    <name evidence="7" type="ORF">A8L45_10910</name>
</gene>
<comment type="function">
    <text evidence="4">Flagellin is the subunit protein which polymerizes to form the filaments of bacterial flagella.</text>
</comment>
<dbReference type="EMBL" id="LYBM01000017">
    <property type="protein sequence ID" value="ODA33301.1"/>
    <property type="molecule type" value="Genomic_DNA"/>
</dbReference>
<evidence type="ECO:0000259" key="6">
    <source>
        <dbReference type="Pfam" id="PF00700"/>
    </source>
</evidence>
<comment type="caution">
    <text evidence="7">The sequence shown here is derived from an EMBL/GenBank/DDBJ whole genome shotgun (WGS) entry which is preliminary data.</text>
</comment>
<dbReference type="RefSeq" id="WP_068902133.1">
    <property type="nucleotide sequence ID" value="NZ_JBHUIF010000006.1"/>
</dbReference>
<dbReference type="GO" id="GO:0005576">
    <property type="term" value="C:extracellular region"/>
    <property type="evidence" value="ECO:0007669"/>
    <property type="project" value="UniProtKB-SubCell"/>
</dbReference>
<dbReference type="SUPFAM" id="SSF64518">
    <property type="entry name" value="Phase 1 flagellin"/>
    <property type="match status" value="1"/>
</dbReference>
<evidence type="ECO:0000313" key="8">
    <source>
        <dbReference type="Proteomes" id="UP000094936"/>
    </source>
</evidence>
<protein>
    <recommendedName>
        <fullName evidence="4">Flagellin</fullName>
    </recommendedName>
</protein>
<keyword evidence="3 4" id="KW-0975">Bacterial flagellum</keyword>
<dbReference type="GO" id="GO:0009288">
    <property type="term" value="C:bacterial-type flagellum"/>
    <property type="evidence" value="ECO:0007669"/>
    <property type="project" value="UniProtKB-SubCell"/>
</dbReference>
<dbReference type="Gene3D" id="3.30.70.2120">
    <property type="match status" value="1"/>
</dbReference>
<organism evidence="7 8">
    <name type="scientific">Veronia pacifica</name>
    <dbReference type="NCBI Taxonomy" id="1080227"/>
    <lineage>
        <taxon>Bacteria</taxon>
        <taxon>Pseudomonadati</taxon>
        <taxon>Pseudomonadota</taxon>
        <taxon>Gammaproteobacteria</taxon>
        <taxon>Vibrionales</taxon>
        <taxon>Vibrionaceae</taxon>
        <taxon>Veronia</taxon>
    </lineage>
</organism>
<dbReference type="STRING" id="1080227.A8L45_10910"/>
<dbReference type="PANTHER" id="PTHR42792:SF2">
    <property type="entry name" value="FLAGELLIN"/>
    <property type="match status" value="1"/>
</dbReference>
<comment type="subcellular location">
    <subcellularLocation>
        <location evidence="4">Secreted</location>
    </subcellularLocation>
    <subcellularLocation>
        <location evidence="4">Bacterial flagellum</location>
    </subcellularLocation>
</comment>
<feature type="domain" description="Flagellin C-terminal" evidence="6">
    <location>
        <begin position="319"/>
        <end position="401"/>
    </location>
</feature>
<keyword evidence="2 4" id="KW-0964">Secreted</keyword>
<dbReference type="InterPro" id="IPR042187">
    <property type="entry name" value="Flagellin_C_sub2"/>
</dbReference>
<feature type="domain" description="Flagellin N-terminal" evidence="5">
    <location>
        <begin position="11"/>
        <end position="141"/>
    </location>
</feature>
<proteinExistence type="inferred from homology"/>
<dbReference type="PRINTS" id="PR00207">
    <property type="entry name" value="FLAGELLIN"/>
</dbReference>
<dbReference type="OrthoDB" id="9796789at2"/>
<dbReference type="Pfam" id="PF00669">
    <property type="entry name" value="Flagellin_N"/>
    <property type="match status" value="1"/>
</dbReference>
<evidence type="ECO:0000256" key="2">
    <source>
        <dbReference type="ARBA" id="ARBA00022525"/>
    </source>
</evidence>
<accession>A0A1C3EJ82</accession>
<evidence type="ECO:0000313" key="7">
    <source>
        <dbReference type="EMBL" id="ODA33301.1"/>
    </source>
</evidence>
<name>A0A1C3EJ82_9GAMM</name>
<evidence type="ECO:0000259" key="5">
    <source>
        <dbReference type="Pfam" id="PF00669"/>
    </source>
</evidence>
<evidence type="ECO:0000256" key="4">
    <source>
        <dbReference type="RuleBase" id="RU362073"/>
    </source>
</evidence>
<dbReference type="Pfam" id="PF00700">
    <property type="entry name" value="Flagellin_C"/>
    <property type="match status" value="1"/>
</dbReference>
<comment type="similarity">
    <text evidence="1 4">Belongs to the bacterial flagellin family.</text>
</comment>
<dbReference type="InterPro" id="IPR046358">
    <property type="entry name" value="Flagellin_C"/>
</dbReference>
<evidence type="ECO:0000256" key="3">
    <source>
        <dbReference type="ARBA" id="ARBA00023143"/>
    </source>
</evidence>
<sequence>MSGIIFNSFQQSVFSNQIKVQQNLVAESSTKIASGQRIHSAGDDAAGLQLSNRLNSQASGMDVSFRNINEGLSILEVADAAIEESTSIFQRVRELAVRASNGSLGQSERDSIQVEITALKDELDRISETTSFGGEKLLNGSFGSKTLQVGTDAGEGLSITMPDLTLDKMTINSNPELFKNSNGYFSIRDAAAAEGDYLTWEVERGPLTDNWIALNIPSDTATYGSDYGNWDASYDGGNTWGATKYYGNYLIPSEGGGDSFLVRVYAYDNSTYEGNESFALSIQTNGGELRAQGHIIDDADYYMKDFNVNTIGDAQNTINAADGAIRHLDEERSKIAAIQNKLDHSLHNLAENQINIETAKSKIINTDLAKETTKYAKHSILQNASSAILSQAKNLPTNRLQIMAQLS</sequence>
<dbReference type="AlphaFoldDB" id="A0A1C3EJ82"/>